<sequence length="175" mass="19622">EWNVGQAHKVCNFCFHQKLPEGEPLPGQLQPGPKRSTVAKHLPDEEAARRHHLSVPAGHVSPAARHEVTQDCLAPRRQQPLLDCQASCVRTRVRCPRRPPVGSDFQEAAPDRPALHQEPLPDQRNQVRPTPVRPGDEFSSAQDLCLPGWPRAICFCPVLVRRRGSFRPVHAPHKL</sequence>
<reference evidence="2" key="1">
    <citation type="submission" date="2016-07" db="EMBL/GenBank/DDBJ databases">
        <title>Salivary Glands transcriptome analysis on engorged females of Ornithodoros brasiliensis (Acari:Argasidae).</title>
        <authorList>
            <person name="Simons S.M."/>
            <person name="Carvalho E."/>
            <person name="Junqueira-de-Azevedo I."/>
            <person name="Ho P.L."/>
            <person name="Giovanni D."/>
            <person name="Mendonca R."/>
            <person name="Onofrio V."/>
            <person name="Landulfo G."/>
            <person name="Ramirez D."/>
            <person name="Barros-Battesti D."/>
        </authorList>
    </citation>
    <scope>NUCLEOTIDE SEQUENCE</scope>
    <source>
        <strain evidence="2">Female</strain>
        <tissue evidence="2">Salivary gland</tissue>
    </source>
</reference>
<name>A0A1D2AJE1_ORNBR</name>
<feature type="non-terminal residue" evidence="2">
    <location>
        <position position="175"/>
    </location>
</feature>
<feature type="compositionally biased region" description="Basic and acidic residues" evidence="1">
    <location>
        <begin position="109"/>
        <end position="121"/>
    </location>
</feature>
<accession>A0A1D2AJE1</accession>
<feature type="region of interest" description="Disordered" evidence="1">
    <location>
        <begin position="95"/>
        <end position="136"/>
    </location>
</feature>
<feature type="non-terminal residue" evidence="2">
    <location>
        <position position="1"/>
    </location>
</feature>
<evidence type="ECO:0000256" key="1">
    <source>
        <dbReference type="SAM" id="MobiDB-lite"/>
    </source>
</evidence>
<protein>
    <submittedName>
        <fullName evidence="2">Tubulin polyglutamylase ttll4</fullName>
    </submittedName>
</protein>
<dbReference type="EMBL" id="GETE01000595">
    <property type="protein sequence ID" value="JAT79035.1"/>
    <property type="molecule type" value="Transcribed_RNA"/>
</dbReference>
<dbReference type="AlphaFoldDB" id="A0A1D2AJE1"/>
<organism evidence="2">
    <name type="scientific">Ornithodoros brasiliensis</name>
    <name type="common">Mouro tick</name>
    <dbReference type="NCBI Taxonomy" id="888526"/>
    <lineage>
        <taxon>Eukaryota</taxon>
        <taxon>Metazoa</taxon>
        <taxon>Ecdysozoa</taxon>
        <taxon>Arthropoda</taxon>
        <taxon>Chelicerata</taxon>
        <taxon>Arachnida</taxon>
        <taxon>Acari</taxon>
        <taxon>Parasitiformes</taxon>
        <taxon>Ixodida</taxon>
        <taxon>Ixodoidea</taxon>
        <taxon>Argasidae</taxon>
        <taxon>Ornithodorinae</taxon>
        <taxon>Ornithodoros</taxon>
    </lineage>
</organism>
<proteinExistence type="predicted"/>
<evidence type="ECO:0000313" key="2">
    <source>
        <dbReference type="EMBL" id="JAT79035.1"/>
    </source>
</evidence>